<keyword evidence="1" id="KW-0812">Transmembrane</keyword>
<feature type="transmembrane region" description="Helical" evidence="1">
    <location>
        <begin position="7"/>
        <end position="24"/>
    </location>
</feature>
<dbReference type="RefSeq" id="WP_195895252.1">
    <property type="nucleotide sequence ID" value="NZ_JADOGI010000025.1"/>
</dbReference>
<gene>
    <name evidence="2" type="ORF">ITP53_11050</name>
</gene>
<reference evidence="2" key="1">
    <citation type="submission" date="2020-11" db="EMBL/GenBank/DDBJ databases">
        <title>Whole-genome analyses of Nonomuraea sp. K274.</title>
        <authorList>
            <person name="Veyisoglu A."/>
        </authorList>
    </citation>
    <scope>NUCLEOTIDE SEQUENCE</scope>
    <source>
        <strain evidence="2">K274</strain>
    </source>
</reference>
<sequence>MPRTRRVVVVLAVLITVIFFWATLTGYGSTMLIAGTMALLTAAIEELVRVALQYCERMA</sequence>
<keyword evidence="1" id="KW-0472">Membrane</keyword>
<keyword evidence="1" id="KW-1133">Transmembrane helix</keyword>
<feature type="transmembrane region" description="Helical" evidence="1">
    <location>
        <begin position="30"/>
        <end position="52"/>
    </location>
</feature>
<dbReference type="AlphaFoldDB" id="A0A931EW30"/>
<evidence type="ECO:0000313" key="3">
    <source>
        <dbReference type="Proteomes" id="UP000605361"/>
    </source>
</evidence>
<name>A0A931EW30_9ACTN</name>
<evidence type="ECO:0000313" key="2">
    <source>
        <dbReference type="EMBL" id="MBF8186274.1"/>
    </source>
</evidence>
<keyword evidence="3" id="KW-1185">Reference proteome</keyword>
<dbReference type="EMBL" id="JADOGI010000025">
    <property type="protein sequence ID" value="MBF8186274.1"/>
    <property type="molecule type" value="Genomic_DNA"/>
</dbReference>
<protein>
    <submittedName>
        <fullName evidence="2">Uncharacterized protein</fullName>
    </submittedName>
</protein>
<accession>A0A931EW30</accession>
<evidence type="ECO:0000256" key="1">
    <source>
        <dbReference type="SAM" id="Phobius"/>
    </source>
</evidence>
<comment type="caution">
    <text evidence="2">The sequence shown here is derived from an EMBL/GenBank/DDBJ whole genome shotgun (WGS) entry which is preliminary data.</text>
</comment>
<proteinExistence type="predicted"/>
<dbReference type="Proteomes" id="UP000605361">
    <property type="component" value="Unassembled WGS sequence"/>
</dbReference>
<organism evidence="2 3">
    <name type="scientific">Nonomuraea cypriaca</name>
    <dbReference type="NCBI Taxonomy" id="1187855"/>
    <lineage>
        <taxon>Bacteria</taxon>
        <taxon>Bacillati</taxon>
        <taxon>Actinomycetota</taxon>
        <taxon>Actinomycetes</taxon>
        <taxon>Streptosporangiales</taxon>
        <taxon>Streptosporangiaceae</taxon>
        <taxon>Nonomuraea</taxon>
    </lineage>
</organism>